<dbReference type="Proteomes" id="UP001139485">
    <property type="component" value="Unassembled WGS sequence"/>
</dbReference>
<dbReference type="Pfam" id="PF00583">
    <property type="entry name" value="Acetyltransf_1"/>
    <property type="match status" value="1"/>
</dbReference>
<dbReference type="AlphaFoldDB" id="A0A9X2DA95"/>
<comment type="caution">
    <text evidence="4">The sequence shown here is derived from an EMBL/GenBank/DDBJ whole genome shotgun (WGS) entry which is preliminary data.</text>
</comment>
<evidence type="ECO:0000256" key="2">
    <source>
        <dbReference type="ARBA" id="ARBA00023315"/>
    </source>
</evidence>
<keyword evidence="2" id="KW-0012">Acyltransferase</keyword>
<gene>
    <name evidence="4" type="ORF">M8330_16710</name>
</gene>
<evidence type="ECO:0000313" key="5">
    <source>
        <dbReference type="Proteomes" id="UP001139485"/>
    </source>
</evidence>
<dbReference type="SUPFAM" id="SSF55729">
    <property type="entry name" value="Acyl-CoA N-acyltransferases (Nat)"/>
    <property type="match status" value="1"/>
</dbReference>
<dbReference type="RefSeq" id="WP_250828254.1">
    <property type="nucleotide sequence ID" value="NZ_JAMOIL010000025.1"/>
</dbReference>
<keyword evidence="5" id="KW-1185">Reference proteome</keyword>
<sequence length="154" mass="16959">MQVTNCDTDETLAEASRLFNQYRHHYGQSSDEDDRTLDWLTDMVQSKMLKVYTAHMDSPVPGPPIGLATSHAIPASLVMGQFWQLRDLFVLPASRRQGTAATLVNAVRDAASAAGATRLSLVTEPDNQAALSLYRRLGFRRVEDLATLSLDLAP</sequence>
<feature type="domain" description="N-acetyltransferase" evidence="3">
    <location>
        <begin position="1"/>
        <end position="154"/>
    </location>
</feature>
<dbReference type="InterPro" id="IPR016181">
    <property type="entry name" value="Acyl_CoA_acyltransferase"/>
</dbReference>
<dbReference type="GO" id="GO:0016747">
    <property type="term" value="F:acyltransferase activity, transferring groups other than amino-acyl groups"/>
    <property type="evidence" value="ECO:0007669"/>
    <property type="project" value="InterPro"/>
</dbReference>
<keyword evidence="1" id="KW-0808">Transferase</keyword>
<dbReference type="EMBL" id="JAMOIL010000025">
    <property type="protein sequence ID" value="MCM0621934.1"/>
    <property type="molecule type" value="Genomic_DNA"/>
</dbReference>
<evidence type="ECO:0000259" key="3">
    <source>
        <dbReference type="PROSITE" id="PS51186"/>
    </source>
</evidence>
<dbReference type="Gene3D" id="3.40.630.30">
    <property type="match status" value="1"/>
</dbReference>
<accession>A0A9X2DA95</accession>
<dbReference type="PANTHER" id="PTHR43877:SF2">
    <property type="entry name" value="AMINOALKYLPHOSPHONATE N-ACETYLTRANSFERASE-RELATED"/>
    <property type="match status" value="1"/>
</dbReference>
<dbReference type="CDD" id="cd04301">
    <property type="entry name" value="NAT_SF"/>
    <property type="match status" value="1"/>
</dbReference>
<proteinExistence type="predicted"/>
<dbReference type="PANTHER" id="PTHR43877">
    <property type="entry name" value="AMINOALKYLPHOSPHONATE N-ACETYLTRANSFERASE-RELATED-RELATED"/>
    <property type="match status" value="1"/>
</dbReference>
<dbReference type="PROSITE" id="PS51186">
    <property type="entry name" value="GNAT"/>
    <property type="match status" value="1"/>
</dbReference>
<organism evidence="4 5">
    <name type="scientific">Nocardioides bruguierae</name>
    <dbReference type="NCBI Taxonomy" id="2945102"/>
    <lineage>
        <taxon>Bacteria</taxon>
        <taxon>Bacillati</taxon>
        <taxon>Actinomycetota</taxon>
        <taxon>Actinomycetes</taxon>
        <taxon>Propionibacteriales</taxon>
        <taxon>Nocardioidaceae</taxon>
        <taxon>Nocardioides</taxon>
    </lineage>
</organism>
<evidence type="ECO:0000256" key="1">
    <source>
        <dbReference type="ARBA" id="ARBA00022679"/>
    </source>
</evidence>
<dbReference type="InterPro" id="IPR000182">
    <property type="entry name" value="GNAT_dom"/>
</dbReference>
<dbReference type="InterPro" id="IPR050832">
    <property type="entry name" value="Bact_Acetyltransf"/>
</dbReference>
<reference evidence="4" key="1">
    <citation type="submission" date="2022-05" db="EMBL/GenBank/DDBJ databases">
        <authorList>
            <person name="Tuo L."/>
        </authorList>
    </citation>
    <scope>NUCLEOTIDE SEQUENCE</scope>
    <source>
        <strain evidence="4">BSK12Z-4</strain>
    </source>
</reference>
<name>A0A9X2DA95_9ACTN</name>
<protein>
    <submittedName>
        <fullName evidence="4">GNAT family N-acetyltransferase</fullName>
    </submittedName>
</protein>
<evidence type="ECO:0000313" key="4">
    <source>
        <dbReference type="EMBL" id="MCM0621934.1"/>
    </source>
</evidence>